<dbReference type="InterPro" id="IPR036736">
    <property type="entry name" value="ACP-like_sf"/>
</dbReference>
<dbReference type="InterPro" id="IPR000873">
    <property type="entry name" value="AMP-dep_synth/lig_dom"/>
</dbReference>
<dbReference type="NCBIfam" id="TIGR01733">
    <property type="entry name" value="AA-adenyl-dom"/>
    <property type="match status" value="1"/>
</dbReference>
<evidence type="ECO:0000256" key="5">
    <source>
        <dbReference type="ARBA" id="ARBA00023194"/>
    </source>
</evidence>
<evidence type="ECO:0000313" key="8">
    <source>
        <dbReference type="Proteomes" id="UP001208017"/>
    </source>
</evidence>
<feature type="domain" description="Carrier" evidence="6">
    <location>
        <begin position="1565"/>
        <end position="1640"/>
    </location>
</feature>
<evidence type="ECO:0000256" key="4">
    <source>
        <dbReference type="ARBA" id="ARBA00022553"/>
    </source>
</evidence>
<dbReference type="PROSITE" id="PS00012">
    <property type="entry name" value="PHOSPHOPANTETHEINE"/>
    <property type="match status" value="2"/>
</dbReference>
<keyword evidence="3" id="KW-0596">Phosphopantetheine</keyword>
<dbReference type="InterPro" id="IPR001242">
    <property type="entry name" value="Condensation_dom"/>
</dbReference>
<dbReference type="SUPFAM" id="SSF52777">
    <property type="entry name" value="CoA-dependent acyltransferases"/>
    <property type="match status" value="6"/>
</dbReference>
<dbReference type="SUPFAM" id="SSF47336">
    <property type="entry name" value="ACP-like"/>
    <property type="match status" value="2"/>
</dbReference>
<dbReference type="InterPro" id="IPR020845">
    <property type="entry name" value="AMP-binding_CS"/>
</dbReference>
<proteinExistence type="inferred from homology"/>
<dbReference type="PANTHER" id="PTHR45527">
    <property type="entry name" value="NONRIBOSOMAL PEPTIDE SYNTHETASE"/>
    <property type="match status" value="1"/>
</dbReference>
<evidence type="ECO:0000313" key="7">
    <source>
        <dbReference type="EMBL" id="MCX7568802.1"/>
    </source>
</evidence>
<dbReference type="InterPro" id="IPR045851">
    <property type="entry name" value="AMP-bd_C_sf"/>
</dbReference>
<evidence type="ECO:0000256" key="3">
    <source>
        <dbReference type="ARBA" id="ARBA00022450"/>
    </source>
</evidence>
<dbReference type="InterPro" id="IPR006162">
    <property type="entry name" value="Ppantetheine_attach_site"/>
</dbReference>
<dbReference type="Gene3D" id="1.10.1200.10">
    <property type="entry name" value="ACP-like"/>
    <property type="match status" value="2"/>
</dbReference>
<comment type="similarity">
    <text evidence="2">Belongs to the ATP-dependent AMP-binding enzyme family.</text>
</comment>
<protein>
    <submittedName>
        <fullName evidence="7">Amino acid adenylation domain-containing protein</fullName>
    </submittedName>
</protein>
<dbReference type="PROSITE" id="PS00455">
    <property type="entry name" value="AMP_BINDING"/>
    <property type="match status" value="1"/>
</dbReference>
<gene>
    <name evidence="7" type="ORF">OS242_02295</name>
</gene>
<dbReference type="Gene3D" id="3.30.559.30">
    <property type="entry name" value="Nonribosomal peptide synthetase, condensation domain"/>
    <property type="match status" value="3"/>
</dbReference>
<dbReference type="InterPro" id="IPR009081">
    <property type="entry name" value="PP-bd_ACP"/>
</dbReference>
<comment type="cofactor">
    <cofactor evidence="1">
        <name>pantetheine 4'-phosphate</name>
        <dbReference type="ChEBI" id="CHEBI:47942"/>
    </cofactor>
</comment>
<dbReference type="InterPro" id="IPR023213">
    <property type="entry name" value="CAT-like_dom_sf"/>
</dbReference>
<dbReference type="Gene3D" id="3.30.559.10">
    <property type="entry name" value="Chloramphenicol acetyltransferase-like domain"/>
    <property type="match status" value="3"/>
</dbReference>
<dbReference type="Pfam" id="PF13193">
    <property type="entry name" value="AMP-binding_C"/>
    <property type="match status" value="1"/>
</dbReference>
<dbReference type="Pfam" id="PF00668">
    <property type="entry name" value="Condensation"/>
    <property type="match status" value="3"/>
</dbReference>
<dbReference type="InterPro" id="IPR010071">
    <property type="entry name" value="AA_adenyl_dom"/>
</dbReference>
<reference evidence="7 8" key="1">
    <citation type="submission" date="2022-11" db="EMBL/GenBank/DDBJ databases">
        <title>Study of microbial diversity in lake waters.</title>
        <authorList>
            <person name="Zhang J."/>
        </authorList>
    </citation>
    <scope>NUCLEOTIDE SEQUENCE [LARGE SCALE GENOMIC DNA]</scope>
    <source>
        <strain evidence="7 8">DT12</strain>
    </source>
</reference>
<keyword evidence="4" id="KW-0597">Phosphoprotein</keyword>
<dbReference type="CDD" id="cd19531">
    <property type="entry name" value="LCL_NRPS-like"/>
    <property type="match status" value="3"/>
</dbReference>
<dbReference type="Gene3D" id="3.30.300.30">
    <property type="match status" value="1"/>
</dbReference>
<evidence type="ECO:0000256" key="2">
    <source>
        <dbReference type="ARBA" id="ARBA00006432"/>
    </source>
</evidence>
<name>A0ABT3WVU7_9BACL</name>
<dbReference type="Gene3D" id="2.30.38.10">
    <property type="entry name" value="Luciferase, Domain 3"/>
    <property type="match status" value="1"/>
</dbReference>
<evidence type="ECO:0000256" key="1">
    <source>
        <dbReference type="ARBA" id="ARBA00001957"/>
    </source>
</evidence>
<evidence type="ECO:0000259" key="6">
    <source>
        <dbReference type="PROSITE" id="PS50075"/>
    </source>
</evidence>
<sequence>MTLSKDQAELLALLLAEEGLELEPERSIRRLEQRDDLPLSYAQQRLWFLAQLLPGDPSYNISTNVRLQGDLRVDILERCFNEVVRRHEALRTRFHSVGGQPRQVIEPQLAIPLVTVDLRHLPPEERGEEVSRLFRKEAQQAFDLVRDPLIRTTLLQLAEDEHVLLLTIQHIVSDGWSMGVFLQEVGVLYEAFLQGRPSPLPELEIQYADFANWQHETLQGEVLAGHLDFWKKLLHGDLPVLELPTDRPRPKVKSGKGHLKKFVIPQRLLDRLTELGAEQQASLYMTLLAAFNVLLSRYTGQEDILVGAPIANRNRRELEGLIGFLANTVVFRTDLSGEPTFRELLNRVRDVANGVYAHQDLPFVKLVEAIQPDRNLGNTPLFQVFFVLQNAPMPAMKLPGLTLSLMEMESATAKFDLSIYILEENGSQVGMLEYNTDLYDHETIDRMIAQFLTLLEGIAVHPDLTVSTLPLLPEAEERQIVQDFSHGPQTGVEDVCIHELFERQVARTPDSTALVFEGETLTYRDLNARANRLAHYLRNHGIGRDQLVGLALERSVEMVVALLGVLKAGGAYLPLDPHHPVDRLTFITEETGINILLTQTRFLHTLPQQGPALIDLDSETFVEESETNPVSGVTPDDLAYVIYTSGSTGQPKGVLVPHYGVVNRLLWGQATYPLDGTDRVLQKTPYTFDVSVWEFFWPLLAGSTLVVAKPDGHQDPSYLVELIQSQAITITHFVPSMLQVFLDEKNVRACTSLRHVICSGEALPYELQERFFNRLGAELHNLYGPTETSIEVTYWDCDPDSTRRAVPIGYPIANVETYVFDRHLRPVPIGVPGELYLGGACVTRGYNKRPELTEKAFIPHPFPKGDGERLYKTGDLVRYLPDGAIEYISRIDHQVKIRGFRIELGEIEGALAQHSAIREAVVIAREDEPGDKRLVAYLVPVTGQVVPTASELRQYLTDRLPAYMIPSFFVALDSLPLTSSGKTDRKALPAPTIQRIAFEREYVAPRDHREEELVQIWRDLLDVEEIGVHDNFFDLGGHSLKATQLVAQVSNAYGVSIPLGRLFEDPTVAGLAEMIAAGEGHAQHGGEQPIQPLARTEASPAFPASFAQERLWFFDQFEPGNASYNVPNLIRLRGQLDFRALQDSLTEIVRRHESLRTTFEMVEGVLLQRIAPPSAQELRCVDLTDRPRHEREETAYRHADLEAKTGFDLASGPLFRPTLYRLLDDEHWLMLNLHHIITDGWSMGNLFHELATLYHAFSQGKPSPLPELFLQYADFADWHANWLSGDHLTGQLDYWRAQLAGELPVLHLPTDRPRPAVQTYNGRLHVFELPVDLRERLQALSREEDATLFMTLLAAFNAWLHTLTGQQDVNVGTPIAGRTRSDLKEIIGLFVNTLVLRSDLGGDPTFRDLMRSAKATALDAYQHQDVPLDRLIEELQPERDLSRTPLFQALFVLQNAPLDVLELPALTMSYIETDSGAAGFDLTLSMKETAQGLYGKLIYNTDLFDDSTIEKWARQFRTILQTVVAEPDLPLADLVQRSGADTSRWHQATAASRTPQAALRTEHAAPRTPLEAEVLAAMTDLLGFGGFGIHDNFFELGGHSLMATRIVSRLRAAHGVDVPLRRLFQRPTAAGIAETITAMRRDEEARAVPIPSVSPDGPQPFSFAQERMWPVLQRIGGIGLFNMPMAARLTGELDASVLEAAFNEIVRRHDVLRARFTQGEEGPIQSIAPFEPIRIEQIDLRHLPLEQREAEAHRLLVPLSEVPFDLAKGPLIRFHLVRLDDGEHILLCVVHHIAADGWSLGVLFQEFVALYSAYVEGRPSPFLPLAVRYADYAVWEREYLQGDRLERQLDFWKQRLADAPESLLPLPLDRLRPDAPTFNGASVAVTLPPAVLTLLQEMSRRQGATLYMTVAAALQTVLHRISGASRISIGTPVAGRARTEWESLIGLFMNTIVLHTDFDGIPTFADLLARVRDYTLGAYDAAEAPLVLVGEALQRRTPFYNVLYAHQNVPLADLQLPGIALSSCHLDTTLAKSDLSFTTWEEAAGLGLSLVYNTDLFDRSTARAILHRLTRFLEQAARDPHQPLEEI</sequence>
<accession>A0ABT3WVU7</accession>
<dbReference type="InterPro" id="IPR025110">
    <property type="entry name" value="AMP-bd_C"/>
</dbReference>
<dbReference type="RefSeq" id="WP_267150039.1">
    <property type="nucleotide sequence ID" value="NZ_JAPMLT010000001.1"/>
</dbReference>
<keyword evidence="5" id="KW-0045">Antibiotic biosynthesis</keyword>
<feature type="domain" description="Carrier" evidence="6">
    <location>
        <begin position="1004"/>
        <end position="1079"/>
    </location>
</feature>
<comment type="caution">
    <text evidence="7">The sequence shown here is derived from an EMBL/GenBank/DDBJ whole genome shotgun (WGS) entry which is preliminary data.</text>
</comment>
<dbReference type="EMBL" id="JAPMLT010000001">
    <property type="protein sequence ID" value="MCX7568802.1"/>
    <property type="molecule type" value="Genomic_DNA"/>
</dbReference>
<keyword evidence="8" id="KW-1185">Reference proteome</keyword>
<dbReference type="Proteomes" id="UP001208017">
    <property type="component" value="Unassembled WGS sequence"/>
</dbReference>
<dbReference type="CDD" id="cd17646">
    <property type="entry name" value="A_NRPS_AB3403-like"/>
    <property type="match status" value="1"/>
</dbReference>
<dbReference type="SMART" id="SM00823">
    <property type="entry name" value="PKS_PP"/>
    <property type="match status" value="2"/>
</dbReference>
<dbReference type="PROSITE" id="PS50075">
    <property type="entry name" value="CARRIER"/>
    <property type="match status" value="2"/>
</dbReference>
<dbReference type="Pfam" id="PF00550">
    <property type="entry name" value="PP-binding"/>
    <property type="match status" value="2"/>
</dbReference>
<organism evidence="7 8">
    <name type="scientific">Tumebacillus lacus</name>
    <dbReference type="NCBI Taxonomy" id="2995335"/>
    <lineage>
        <taxon>Bacteria</taxon>
        <taxon>Bacillati</taxon>
        <taxon>Bacillota</taxon>
        <taxon>Bacilli</taxon>
        <taxon>Bacillales</taxon>
        <taxon>Alicyclobacillaceae</taxon>
        <taxon>Tumebacillus</taxon>
    </lineage>
</organism>
<dbReference type="PANTHER" id="PTHR45527:SF1">
    <property type="entry name" value="FATTY ACID SYNTHASE"/>
    <property type="match status" value="1"/>
</dbReference>
<dbReference type="SUPFAM" id="SSF56801">
    <property type="entry name" value="Acetyl-CoA synthetase-like"/>
    <property type="match status" value="1"/>
</dbReference>
<dbReference type="Pfam" id="PF00501">
    <property type="entry name" value="AMP-binding"/>
    <property type="match status" value="1"/>
</dbReference>
<dbReference type="Gene3D" id="3.40.50.980">
    <property type="match status" value="2"/>
</dbReference>
<dbReference type="InterPro" id="IPR020806">
    <property type="entry name" value="PKS_PP-bd"/>
</dbReference>